<reference evidence="2" key="1">
    <citation type="submission" date="2020-04" db="EMBL/GenBank/DDBJ databases">
        <title>Deep metagenomics examines the oral microbiome during advanced dental caries in children, revealing novel taxa and co-occurrences with host molecules.</title>
        <authorList>
            <person name="Baker J.L."/>
            <person name="Morton J.T."/>
            <person name="Dinis M."/>
            <person name="Alvarez R."/>
            <person name="Tran N.C."/>
            <person name="Knight R."/>
            <person name="Edlund A."/>
        </authorList>
    </citation>
    <scope>NUCLEOTIDE SEQUENCE</scope>
    <source>
        <strain evidence="2">JCVI_23_bin.16</strain>
    </source>
</reference>
<protein>
    <submittedName>
        <fullName evidence="2">DNA-directed RNA polymerase subunit beta</fullName>
    </submittedName>
</protein>
<evidence type="ECO:0000313" key="2">
    <source>
        <dbReference type="EMBL" id="MBF0934994.1"/>
    </source>
</evidence>
<dbReference type="EMBL" id="JABZFV010000106">
    <property type="protein sequence ID" value="MBF0934994.1"/>
    <property type="molecule type" value="Genomic_DNA"/>
</dbReference>
<dbReference type="Pfam" id="PF11772">
    <property type="entry name" value="EpuA"/>
    <property type="match status" value="1"/>
</dbReference>
<dbReference type="InterPro" id="IPR024596">
    <property type="entry name" value="RNApol_su_b/EpuA"/>
</dbReference>
<dbReference type="AlphaFoldDB" id="A0A929MTK9"/>
<keyword evidence="1" id="KW-0812">Transmembrane</keyword>
<dbReference type="RefSeq" id="WP_023390951.1">
    <property type="nucleotide sequence ID" value="NZ_CALGLG010000059.1"/>
</dbReference>
<dbReference type="Proteomes" id="UP000757900">
    <property type="component" value="Unassembled WGS sequence"/>
</dbReference>
<dbReference type="GO" id="GO:0000428">
    <property type="term" value="C:DNA-directed RNA polymerase complex"/>
    <property type="evidence" value="ECO:0007669"/>
    <property type="project" value="UniProtKB-KW"/>
</dbReference>
<feature type="transmembrane region" description="Helical" evidence="1">
    <location>
        <begin position="21"/>
        <end position="43"/>
    </location>
</feature>
<keyword evidence="1" id="KW-0472">Membrane</keyword>
<keyword evidence="2" id="KW-0804">Transcription</keyword>
<evidence type="ECO:0000313" key="3">
    <source>
        <dbReference type="Proteomes" id="UP000757900"/>
    </source>
</evidence>
<dbReference type="GeneID" id="84816458"/>
<keyword evidence="2" id="KW-0240">DNA-directed RNA polymerase</keyword>
<gene>
    <name evidence="2" type="ORF">HXK00_05040</name>
</gene>
<keyword evidence="1" id="KW-1133">Transmembrane helix</keyword>
<organism evidence="2 3">
    <name type="scientific">Abiotrophia defectiva</name>
    <name type="common">Streptococcus defectivus</name>
    <dbReference type="NCBI Taxonomy" id="46125"/>
    <lineage>
        <taxon>Bacteria</taxon>
        <taxon>Bacillati</taxon>
        <taxon>Bacillota</taxon>
        <taxon>Bacilli</taxon>
        <taxon>Lactobacillales</taxon>
        <taxon>Aerococcaceae</taxon>
        <taxon>Abiotrophia</taxon>
    </lineage>
</organism>
<comment type="caution">
    <text evidence="2">The sequence shown here is derived from an EMBL/GenBank/DDBJ whole genome shotgun (WGS) entry which is preliminary data.</text>
</comment>
<name>A0A929MTK9_ABIDE</name>
<evidence type="ECO:0000256" key="1">
    <source>
        <dbReference type="SAM" id="Phobius"/>
    </source>
</evidence>
<accession>A0A929MTK9</accession>
<sequence length="66" mass="7686">MAEKLMKKSVWATVGKTLLRVIMYLLLLFLFFVIGLIIGYAIIGKGNFWEVLSQDTWRHIIDLVMK</sequence>
<proteinExistence type="predicted"/>